<dbReference type="EMBL" id="CAJVPP010006665">
    <property type="protein sequence ID" value="CAG8680543.1"/>
    <property type="molecule type" value="Genomic_DNA"/>
</dbReference>
<evidence type="ECO:0000313" key="2">
    <source>
        <dbReference type="Proteomes" id="UP000789375"/>
    </source>
</evidence>
<dbReference type="AlphaFoldDB" id="A0A9N9EMR4"/>
<reference evidence="1" key="1">
    <citation type="submission" date="2021-06" db="EMBL/GenBank/DDBJ databases">
        <authorList>
            <person name="Kallberg Y."/>
            <person name="Tangrot J."/>
            <person name="Rosling A."/>
        </authorList>
    </citation>
    <scope>NUCLEOTIDE SEQUENCE</scope>
    <source>
        <strain evidence="1">87-6 pot B 2015</strain>
    </source>
</reference>
<gene>
    <name evidence="1" type="ORF">FMOSSE_LOCUS12865</name>
</gene>
<feature type="non-terminal residue" evidence="1">
    <location>
        <position position="1"/>
    </location>
</feature>
<proteinExistence type="predicted"/>
<sequence length="51" mass="5977">MRIGKIRYSTLPMEYPPTSLEGIAIVYNIETWESYESAFNNMQYSQDVPLE</sequence>
<evidence type="ECO:0000313" key="1">
    <source>
        <dbReference type="EMBL" id="CAG8680543.1"/>
    </source>
</evidence>
<dbReference type="Proteomes" id="UP000789375">
    <property type="component" value="Unassembled WGS sequence"/>
</dbReference>
<keyword evidence="2" id="KW-1185">Reference proteome</keyword>
<name>A0A9N9EMR4_FUNMO</name>
<comment type="caution">
    <text evidence="1">The sequence shown here is derived from an EMBL/GenBank/DDBJ whole genome shotgun (WGS) entry which is preliminary data.</text>
</comment>
<protein>
    <submittedName>
        <fullName evidence="1">12861_t:CDS:1</fullName>
    </submittedName>
</protein>
<accession>A0A9N9EMR4</accession>
<organism evidence="1 2">
    <name type="scientific">Funneliformis mosseae</name>
    <name type="common">Endomycorrhizal fungus</name>
    <name type="synonym">Glomus mosseae</name>
    <dbReference type="NCBI Taxonomy" id="27381"/>
    <lineage>
        <taxon>Eukaryota</taxon>
        <taxon>Fungi</taxon>
        <taxon>Fungi incertae sedis</taxon>
        <taxon>Mucoromycota</taxon>
        <taxon>Glomeromycotina</taxon>
        <taxon>Glomeromycetes</taxon>
        <taxon>Glomerales</taxon>
        <taxon>Glomeraceae</taxon>
        <taxon>Funneliformis</taxon>
    </lineage>
</organism>